<evidence type="ECO:0000256" key="5">
    <source>
        <dbReference type="ARBA" id="ARBA00012180"/>
    </source>
</evidence>
<evidence type="ECO:0000256" key="2">
    <source>
        <dbReference type="ARBA" id="ARBA00001946"/>
    </source>
</evidence>
<gene>
    <name evidence="13" type="ORF">Clacol_010297</name>
</gene>
<keyword evidence="7" id="KW-0540">Nuclease</keyword>
<comment type="catalytic activity">
    <reaction evidence="1">
        <text>Endonucleolytic cleavage to 5'-phosphomonoester.</text>
        <dbReference type="EC" id="3.1.26.4"/>
    </reaction>
</comment>
<dbReference type="GO" id="GO:0003676">
    <property type="term" value="F:nucleic acid binding"/>
    <property type="evidence" value="ECO:0007669"/>
    <property type="project" value="InterPro"/>
</dbReference>
<dbReference type="PANTHER" id="PTHR10642">
    <property type="entry name" value="RIBONUCLEASE H1"/>
    <property type="match status" value="1"/>
</dbReference>
<dbReference type="EMBL" id="BPWL01000012">
    <property type="protein sequence ID" value="GJJ16018.1"/>
    <property type="molecule type" value="Genomic_DNA"/>
</dbReference>
<keyword evidence="11" id="KW-0460">Magnesium</keyword>
<dbReference type="SUPFAM" id="SSF55658">
    <property type="entry name" value="L9 N-domain-like"/>
    <property type="match status" value="1"/>
</dbReference>
<evidence type="ECO:0000256" key="1">
    <source>
        <dbReference type="ARBA" id="ARBA00000077"/>
    </source>
</evidence>
<dbReference type="PANTHER" id="PTHR10642:SF26">
    <property type="entry name" value="RIBONUCLEASE H1"/>
    <property type="match status" value="1"/>
</dbReference>
<evidence type="ECO:0000256" key="11">
    <source>
        <dbReference type="ARBA" id="ARBA00022842"/>
    </source>
</evidence>
<keyword evidence="8" id="KW-0479">Metal-binding</keyword>
<keyword evidence="10" id="KW-0378">Hydrolase</keyword>
<dbReference type="CDD" id="cd09280">
    <property type="entry name" value="RNase_HI_eukaryote_like"/>
    <property type="match status" value="1"/>
</dbReference>
<comment type="function">
    <text evidence="3">Endonuclease that specifically degrades the RNA of RNA-DNA hybrids.</text>
</comment>
<dbReference type="InterPro" id="IPR037056">
    <property type="entry name" value="RNase_H1_N_sf"/>
</dbReference>
<evidence type="ECO:0000259" key="12">
    <source>
        <dbReference type="PROSITE" id="PS50879"/>
    </source>
</evidence>
<keyword evidence="9" id="KW-0255">Endonuclease</keyword>
<sequence>MPKAGQFYAVHAGINPGIYNSWEECEKQIKGFPKAAFKKFRTFAEAETFLNYGPSRPSRNTLPTVASSSTTTATIDNPLVKKTYSQKRHEKKKLNEKKEGEVDESGWEVVYTDGACSNNGQTGAVAGIGAIIRVLETHMITKTPLLIKTDSSYSISCIRDWLANWKSRGWKTANGQVVKNKELIVYLSELLDERAQHGQPVKFQHVRGHVGIVGNEAADFLARQGALLPHFSRSFGTSLEDTGIATAEIHGCSGGKDLSVEQNVDNDVEVTTRHLRKLNLLAPINRLPVELFTHIMFLLDPLDPFADVFQRKPNPFYLSYTWVCSHWRSILIQTPNFWTSIELASGKRHGPTQPFIHELLRRSKACELYVTLPTYCKQLPSDMGAIFAKESGRIRILRLAVRVQKEHLVQLISDKRFPALTKLSFMTDNHDLKGFLPVLLSSNRLETLQCNLPRSTTEDVINRLVPIFSRIRNLHLDISTFRGGDFAPLFDLLHNTVSLQNLRVVFRHKWMMNFTERLNLPELRYLSTDNPPFSESVFAPKLSSFEIIYGDEVPETFPESFDFSSIKYLYCMQVWTGSYMIGSKERIFEAELLTPTHTKGFVEGHEDIIPSTTGIYRKSFL</sequence>
<comment type="similarity">
    <text evidence="4">Belongs to the RNase H family.</text>
</comment>
<dbReference type="FunFam" id="3.40.970.10:FF:000002">
    <property type="entry name" value="Ribonuclease H"/>
    <property type="match status" value="1"/>
</dbReference>
<dbReference type="PROSITE" id="PS50879">
    <property type="entry name" value="RNASE_H_1"/>
    <property type="match status" value="1"/>
</dbReference>
<reference evidence="13" key="1">
    <citation type="submission" date="2021-10" db="EMBL/GenBank/DDBJ databases">
        <title>De novo Genome Assembly of Clathrus columnatus (Basidiomycota, Fungi) Using Illumina and Nanopore Sequence Data.</title>
        <authorList>
            <person name="Ogiso-Tanaka E."/>
            <person name="Itagaki H."/>
            <person name="Hosoya T."/>
            <person name="Hosaka K."/>
        </authorList>
    </citation>
    <scope>NUCLEOTIDE SEQUENCE</scope>
    <source>
        <strain evidence="13">MO-923</strain>
    </source>
</reference>
<evidence type="ECO:0000256" key="10">
    <source>
        <dbReference type="ARBA" id="ARBA00022801"/>
    </source>
</evidence>
<evidence type="ECO:0000256" key="8">
    <source>
        <dbReference type="ARBA" id="ARBA00022723"/>
    </source>
</evidence>
<dbReference type="InterPro" id="IPR009027">
    <property type="entry name" value="Ribosomal_bL9/RNase_H1_N"/>
</dbReference>
<comment type="cofactor">
    <cofactor evidence="2">
        <name>Mg(2+)</name>
        <dbReference type="ChEBI" id="CHEBI:18420"/>
    </cofactor>
</comment>
<feature type="domain" description="RNase H type-1" evidence="12">
    <location>
        <begin position="104"/>
        <end position="227"/>
    </location>
</feature>
<dbReference type="EC" id="3.1.26.4" evidence="5"/>
<dbReference type="InterPro" id="IPR011320">
    <property type="entry name" value="RNase_H1_N"/>
</dbReference>
<accession>A0AAV5ATQ6</accession>
<evidence type="ECO:0000256" key="9">
    <source>
        <dbReference type="ARBA" id="ARBA00022759"/>
    </source>
</evidence>
<dbReference type="Gene3D" id="3.40.970.10">
    <property type="entry name" value="Ribonuclease H1, N-terminal domain"/>
    <property type="match status" value="1"/>
</dbReference>
<organism evidence="13 14">
    <name type="scientific">Clathrus columnatus</name>
    <dbReference type="NCBI Taxonomy" id="1419009"/>
    <lineage>
        <taxon>Eukaryota</taxon>
        <taxon>Fungi</taxon>
        <taxon>Dikarya</taxon>
        <taxon>Basidiomycota</taxon>
        <taxon>Agaricomycotina</taxon>
        <taxon>Agaricomycetes</taxon>
        <taxon>Phallomycetidae</taxon>
        <taxon>Phallales</taxon>
        <taxon>Clathraceae</taxon>
        <taxon>Clathrus</taxon>
    </lineage>
</organism>
<evidence type="ECO:0000256" key="6">
    <source>
        <dbReference type="ARBA" id="ARBA00017721"/>
    </source>
</evidence>
<comment type="caution">
    <text evidence="13">The sequence shown here is derived from an EMBL/GenBank/DDBJ whole genome shotgun (WGS) entry which is preliminary data.</text>
</comment>
<evidence type="ECO:0000313" key="13">
    <source>
        <dbReference type="EMBL" id="GJJ16018.1"/>
    </source>
</evidence>
<proteinExistence type="inferred from homology"/>
<evidence type="ECO:0000256" key="7">
    <source>
        <dbReference type="ARBA" id="ARBA00022722"/>
    </source>
</evidence>
<dbReference type="Proteomes" id="UP001050691">
    <property type="component" value="Unassembled WGS sequence"/>
</dbReference>
<dbReference type="AlphaFoldDB" id="A0AAV5ATQ6"/>
<dbReference type="InterPro" id="IPR012337">
    <property type="entry name" value="RNaseH-like_sf"/>
</dbReference>
<dbReference type="InterPro" id="IPR050092">
    <property type="entry name" value="RNase_H"/>
</dbReference>
<name>A0AAV5ATQ6_9AGAM</name>
<dbReference type="GO" id="GO:0004523">
    <property type="term" value="F:RNA-DNA hybrid ribonuclease activity"/>
    <property type="evidence" value="ECO:0007669"/>
    <property type="project" value="UniProtKB-EC"/>
</dbReference>
<dbReference type="InterPro" id="IPR036397">
    <property type="entry name" value="RNaseH_sf"/>
</dbReference>
<evidence type="ECO:0000256" key="3">
    <source>
        <dbReference type="ARBA" id="ARBA00004065"/>
    </source>
</evidence>
<protein>
    <recommendedName>
        <fullName evidence="6">Ribonuclease H</fullName>
        <ecNumber evidence="5">3.1.26.4</ecNumber>
    </recommendedName>
</protein>
<dbReference type="GO" id="GO:0046872">
    <property type="term" value="F:metal ion binding"/>
    <property type="evidence" value="ECO:0007669"/>
    <property type="project" value="UniProtKB-KW"/>
</dbReference>
<dbReference type="SUPFAM" id="SSF53098">
    <property type="entry name" value="Ribonuclease H-like"/>
    <property type="match status" value="1"/>
</dbReference>
<evidence type="ECO:0000256" key="4">
    <source>
        <dbReference type="ARBA" id="ARBA00005300"/>
    </source>
</evidence>
<dbReference type="Pfam" id="PF01693">
    <property type="entry name" value="Cauli_VI"/>
    <property type="match status" value="1"/>
</dbReference>
<dbReference type="Gene3D" id="3.30.420.10">
    <property type="entry name" value="Ribonuclease H-like superfamily/Ribonuclease H"/>
    <property type="match status" value="1"/>
</dbReference>
<evidence type="ECO:0000313" key="14">
    <source>
        <dbReference type="Proteomes" id="UP001050691"/>
    </source>
</evidence>
<dbReference type="InterPro" id="IPR002156">
    <property type="entry name" value="RNaseH_domain"/>
</dbReference>
<dbReference type="Pfam" id="PF00075">
    <property type="entry name" value="RNase_H"/>
    <property type="match status" value="1"/>
</dbReference>
<keyword evidence="14" id="KW-1185">Reference proteome</keyword>
<dbReference type="GO" id="GO:0043137">
    <property type="term" value="P:DNA replication, removal of RNA primer"/>
    <property type="evidence" value="ECO:0007669"/>
    <property type="project" value="TreeGrafter"/>
</dbReference>